<dbReference type="Proteomes" id="UP000198761">
    <property type="component" value="Unassembled WGS sequence"/>
</dbReference>
<proteinExistence type="predicted"/>
<sequence length="108" mass="12250">MAKHELNFLEFLQTFRRGELLNEGDQKLTELMEAIRDTGGNGSLTLKINFKVNKAGQLEATPDLTVKKPARALGTGIYFATDDGRLTRRDPNQMDIEDEIERRRGLDN</sequence>
<dbReference type="OrthoDB" id="7773612at2"/>
<evidence type="ECO:0000256" key="1">
    <source>
        <dbReference type="SAM" id="MobiDB-lite"/>
    </source>
</evidence>
<gene>
    <name evidence="2" type="ORF">SAMN04488103_109165</name>
</gene>
<dbReference type="AlphaFoldDB" id="A0A1H8KPU8"/>
<protein>
    <submittedName>
        <fullName evidence="2">Uncharacterized protein</fullName>
    </submittedName>
</protein>
<reference evidence="2 3" key="1">
    <citation type="submission" date="2016-10" db="EMBL/GenBank/DDBJ databases">
        <authorList>
            <person name="de Groot N.N."/>
        </authorList>
    </citation>
    <scope>NUCLEOTIDE SEQUENCE [LARGE SCALE GENOMIC DNA]</scope>
    <source>
        <strain evidence="2 3">DSM 3857</strain>
    </source>
</reference>
<dbReference type="STRING" id="933059.SAMN04488103_109165"/>
<accession>A0A1H8KPU8</accession>
<dbReference type="EMBL" id="FOCE01000009">
    <property type="protein sequence ID" value="SEN94942.1"/>
    <property type="molecule type" value="Genomic_DNA"/>
</dbReference>
<name>A0A1H8KPU8_9RHOB</name>
<organism evidence="2 3">
    <name type="scientific">Gemmobacter aquatilis</name>
    <dbReference type="NCBI Taxonomy" id="933059"/>
    <lineage>
        <taxon>Bacteria</taxon>
        <taxon>Pseudomonadati</taxon>
        <taxon>Pseudomonadota</taxon>
        <taxon>Alphaproteobacteria</taxon>
        <taxon>Rhodobacterales</taxon>
        <taxon>Paracoccaceae</taxon>
        <taxon>Gemmobacter</taxon>
    </lineage>
</organism>
<dbReference type="RefSeq" id="WP_091302896.1">
    <property type="nucleotide sequence ID" value="NZ_FOCE01000009.1"/>
</dbReference>
<evidence type="ECO:0000313" key="3">
    <source>
        <dbReference type="Proteomes" id="UP000198761"/>
    </source>
</evidence>
<keyword evidence="3" id="KW-1185">Reference proteome</keyword>
<feature type="region of interest" description="Disordered" evidence="1">
    <location>
        <begin position="84"/>
        <end position="108"/>
    </location>
</feature>
<evidence type="ECO:0000313" key="2">
    <source>
        <dbReference type="EMBL" id="SEN94942.1"/>
    </source>
</evidence>